<sequence>MTTQTRLVAVTGVTGAIGGAVARQLADAGLRSGSSRARRRARPTWPTPRCTR</sequence>
<reference evidence="2 3" key="1">
    <citation type="submission" date="2016-08" db="EMBL/GenBank/DDBJ databases">
        <title>Genome sequence of Clavibacter michiganensis subsp. michiganensis strain CASJ007.</title>
        <authorList>
            <person name="Thapa S.P."/>
            <person name="Coaker G."/>
        </authorList>
    </citation>
    <scope>NUCLEOTIDE SEQUENCE [LARGE SCALE GENOMIC DNA]</scope>
    <source>
        <strain evidence="2">CASJ007</strain>
    </source>
</reference>
<keyword evidence="3" id="KW-1185">Reference proteome</keyword>
<evidence type="ECO:0000313" key="2">
    <source>
        <dbReference type="EMBL" id="OUE02871.1"/>
    </source>
</evidence>
<dbReference type="AlphaFoldDB" id="A0A251XJR3"/>
<dbReference type="Gene3D" id="3.40.50.720">
    <property type="entry name" value="NAD(P)-binding Rossmann-like Domain"/>
    <property type="match status" value="1"/>
</dbReference>
<gene>
    <name evidence="2" type="ORF">CMMCAS07_12705</name>
</gene>
<comment type="caution">
    <text evidence="2">The sequence shown here is derived from an EMBL/GenBank/DDBJ whole genome shotgun (WGS) entry which is preliminary data.</text>
</comment>
<feature type="region of interest" description="Disordered" evidence="1">
    <location>
        <begin position="29"/>
        <end position="52"/>
    </location>
</feature>
<dbReference type="SUPFAM" id="SSF51735">
    <property type="entry name" value="NAD(P)-binding Rossmann-fold domains"/>
    <property type="match status" value="1"/>
</dbReference>
<dbReference type="InterPro" id="IPR036291">
    <property type="entry name" value="NAD(P)-bd_dom_sf"/>
</dbReference>
<feature type="compositionally biased region" description="Low complexity" evidence="1">
    <location>
        <begin position="43"/>
        <end position="52"/>
    </location>
</feature>
<dbReference type="EMBL" id="MDHH01000002">
    <property type="protein sequence ID" value="OUE02871.1"/>
    <property type="molecule type" value="Genomic_DNA"/>
</dbReference>
<accession>A0A251XJR3</accession>
<proteinExistence type="predicted"/>
<protein>
    <submittedName>
        <fullName evidence="2">Uncharacterized protein</fullName>
    </submittedName>
</protein>
<dbReference type="Proteomes" id="UP000195062">
    <property type="component" value="Unassembled WGS sequence"/>
</dbReference>
<name>A0A251XJR3_CLAMM</name>
<evidence type="ECO:0000313" key="3">
    <source>
        <dbReference type="Proteomes" id="UP000195062"/>
    </source>
</evidence>
<evidence type="ECO:0000256" key="1">
    <source>
        <dbReference type="SAM" id="MobiDB-lite"/>
    </source>
</evidence>
<organism evidence="2 3">
    <name type="scientific">Clavibacter michiganensis subsp. michiganensis</name>
    <dbReference type="NCBI Taxonomy" id="33013"/>
    <lineage>
        <taxon>Bacteria</taxon>
        <taxon>Bacillati</taxon>
        <taxon>Actinomycetota</taxon>
        <taxon>Actinomycetes</taxon>
        <taxon>Micrococcales</taxon>
        <taxon>Microbacteriaceae</taxon>
        <taxon>Clavibacter</taxon>
    </lineage>
</organism>